<dbReference type="Proteomes" id="UP000197098">
    <property type="component" value="Chromosome"/>
</dbReference>
<dbReference type="EMBL" id="CP022114">
    <property type="protein sequence ID" value="ASG62953.1"/>
    <property type="molecule type" value="Genomic_DNA"/>
</dbReference>
<sequence length="94" mass="10296">MRDGGKGRDGLYINSQIVTLVTTLTLSDFKATMMHTMVCLHCFSNVACWKGREPDQHKITAVTGGFFVPEARLITPSPPAAVNPSTVPDWTQMT</sequence>
<evidence type="ECO:0000313" key="2">
    <source>
        <dbReference type="Proteomes" id="UP000197098"/>
    </source>
</evidence>
<proteinExistence type="predicted"/>
<protein>
    <submittedName>
        <fullName evidence="1">Uncharacterized protein</fullName>
    </submittedName>
</protein>
<gene>
    <name evidence="1" type="ORF">CEW81_06440</name>
</gene>
<evidence type="ECO:0000313" key="1">
    <source>
        <dbReference type="EMBL" id="ASG62953.1"/>
    </source>
</evidence>
<organism evidence="1 2">
    <name type="scientific">Kluyvera genomosp. 3</name>
    <dbReference type="NCBI Taxonomy" id="2774055"/>
    <lineage>
        <taxon>Bacteria</taxon>
        <taxon>Pseudomonadati</taxon>
        <taxon>Pseudomonadota</taxon>
        <taxon>Gammaproteobacteria</taxon>
        <taxon>Enterobacterales</taxon>
        <taxon>Enterobacteriaceae</taxon>
        <taxon>Kluyvera</taxon>
    </lineage>
</organism>
<name>A0A248KGH7_9ENTR</name>
<accession>A0A248KGH7</accession>
<dbReference type="AlphaFoldDB" id="A0A248KGH7"/>
<reference evidence="1 2" key="1">
    <citation type="submission" date="2017-06" db="EMBL/GenBank/DDBJ databases">
        <title>Origin of plasmid-mediated fosfomycin resistance gene fosA3.</title>
        <authorList>
            <person name="Ito R."/>
            <person name="Pacey M.P."/>
            <person name="Doi Y."/>
        </authorList>
    </citation>
    <scope>NUCLEOTIDE SEQUENCE [LARGE SCALE GENOMIC DNA]</scope>
    <source>
        <strain evidence="1 2">YDC799</strain>
    </source>
</reference>